<sequence>MSQRPIQPASPEGMEILFFYRCPSCRRQVALLSPTQPAMAQCDACGRPFPIVPVDERSVQYIKLMLNNGRAAVDPDFA</sequence>
<evidence type="ECO:0000313" key="1">
    <source>
        <dbReference type="EMBL" id="HJA08686.1"/>
    </source>
</evidence>
<reference evidence="1" key="2">
    <citation type="submission" date="2021-04" db="EMBL/GenBank/DDBJ databases">
        <authorList>
            <person name="Gilroy R."/>
        </authorList>
    </citation>
    <scope>NUCLEOTIDE SEQUENCE</scope>
    <source>
        <strain evidence="1">CHK186-16707</strain>
    </source>
</reference>
<comment type="caution">
    <text evidence="1">The sequence shown here is derived from an EMBL/GenBank/DDBJ whole genome shotgun (WGS) entry which is preliminary data.</text>
</comment>
<organism evidence="1 2">
    <name type="scientific">Candidatus Mailhella merdigallinarum</name>
    <dbReference type="NCBI Taxonomy" id="2838658"/>
    <lineage>
        <taxon>Bacteria</taxon>
        <taxon>Pseudomonadati</taxon>
        <taxon>Thermodesulfobacteriota</taxon>
        <taxon>Desulfovibrionia</taxon>
        <taxon>Desulfovibrionales</taxon>
        <taxon>Desulfovibrionaceae</taxon>
        <taxon>Mailhella</taxon>
    </lineage>
</organism>
<dbReference type="EMBL" id="DXAN01000020">
    <property type="protein sequence ID" value="HJA08686.1"/>
    <property type="molecule type" value="Genomic_DNA"/>
</dbReference>
<accession>A0A9D2KLE9</accession>
<dbReference type="Proteomes" id="UP000824225">
    <property type="component" value="Unassembled WGS sequence"/>
</dbReference>
<proteinExistence type="predicted"/>
<name>A0A9D2KLE9_9BACT</name>
<dbReference type="AlphaFoldDB" id="A0A9D2KLE9"/>
<protein>
    <submittedName>
        <fullName evidence="1">Uncharacterized protein</fullName>
    </submittedName>
</protein>
<evidence type="ECO:0000313" key="2">
    <source>
        <dbReference type="Proteomes" id="UP000824225"/>
    </source>
</evidence>
<reference evidence="1" key="1">
    <citation type="journal article" date="2021" name="PeerJ">
        <title>Extensive microbial diversity within the chicken gut microbiome revealed by metagenomics and culture.</title>
        <authorList>
            <person name="Gilroy R."/>
            <person name="Ravi A."/>
            <person name="Getino M."/>
            <person name="Pursley I."/>
            <person name="Horton D.L."/>
            <person name="Alikhan N.F."/>
            <person name="Baker D."/>
            <person name="Gharbi K."/>
            <person name="Hall N."/>
            <person name="Watson M."/>
            <person name="Adriaenssens E.M."/>
            <person name="Foster-Nyarko E."/>
            <person name="Jarju S."/>
            <person name="Secka A."/>
            <person name="Antonio M."/>
            <person name="Oren A."/>
            <person name="Chaudhuri R.R."/>
            <person name="La Ragione R."/>
            <person name="Hildebrand F."/>
            <person name="Pallen M.J."/>
        </authorList>
    </citation>
    <scope>NUCLEOTIDE SEQUENCE</scope>
    <source>
        <strain evidence="1">CHK186-16707</strain>
    </source>
</reference>
<gene>
    <name evidence="1" type="ORF">H9962_05800</name>
</gene>